<dbReference type="Pfam" id="PF04379">
    <property type="entry name" value="DUF525"/>
    <property type="match status" value="1"/>
</dbReference>
<feature type="domain" description="ApaG" evidence="3">
    <location>
        <begin position="288"/>
        <end position="429"/>
    </location>
</feature>
<name>A0A7J7C7K5_TRIWF</name>
<evidence type="ECO:0000256" key="1">
    <source>
        <dbReference type="ARBA" id="ARBA00004906"/>
    </source>
</evidence>
<protein>
    <recommendedName>
        <fullName evidence="3">ApaG domain-containing protein</fullName>
    </recommendedName>
</protein>
<keyword evidence="5" id="KW-1185">Reference proteome</keyword>
<organism evidence="4 5">
    <name type="scientific">Tripterygium wilfordii</name>
    <name type="common">Thunder God vine</name>
    <dbReference type="NCBI Taxonomy" id="458696"/>
    <lineage>
        <taxon>Eukaryota</taxon>
        <taxon>Viridiplantae</taxon>
        <taxon>Streptophyta</taxon>
        <taxon>Embryophyta</taxon>
        <taxon>Tracheophyta</taxon>
        <taxon>Spermatophyta</taxon>
        <taxon>Magnoliopsida</taxon>
        <taxon>eudicotyledons</taxon>
        <taxon>Gunneridae</taxon>
        <taxon>Pentapetalae</taxon>
        <taxon>rosids</taxon>
        <taxon>fabids</taxon>
        <taxon>Celastrales</taxon>
        <taxon>Celastraceae</taxon>
        <taxon>Tripterygium</taxon>
    </lineage>
</organism>
<dbReference type="Gene3D" id="2.60.40.1470">
    <property type="entry name" value="ApaG domain"/>
    <property type="match status" value="1"/>
</dbReference>
<dbReference type="SUPFAM" id="SSF110069">
    <property type="entry name" value="ApaG-like"/>
    <property type="match status" value="1"/>
</dbReference>
<comment type="pathway">
    <text evidence="1">Protein modification; protein ubiquitination.</text>
</comment>
<evidence type="ECO:0000313" key="4">
    <source>
        <dbReference type="EMBL" id="KAF5730121.1"/>
    </source>
</evidence>
<comment type="caution">
    <text evidence="4">The sequence shown here is derived from an EMBL/GenBank/DDBJ whole genome shotgun (WGS) entry which is preliminary data.</text>
</comment>
<dbReference type="PROSITE" id="PS51087">
    <property type="entry name" value="APAG"/>
    <property type="match status" value="1"/>
</dbReference>
<sequence>MGLEDVDDTAKVACLNKFFRASASVDSLWSKFCFDDLLLASPLDPAGDTAPSFKEAYQRWREAFGMYPWPLVQRVKRCWDQLRSWLATNFPEAEATLRTGASEDEIREVERILDVKLPLPTRILYRFYDGQEFKVDDLSRSSNGCSLGVIGGYAFYDHWVNVYLLPLSQVVLETRSVVHHLGISGRSKYIIVAASATFSEKLFFLNCENGQLHVGTRKLPTDGQMIQCVPSDMISSVHDLSSDGQQNAMLLWLEEHGRRLQNGIIKLHDDKNFRSISLFPEEPPLCSTVVTNGVKVRASAVFVPELSDLQDGSEKYWFTYSIRMSLLPEGCIINGMYFSSCQLLRRRWIICANDTVVSDVNGEAVIGKFPLLESGQKEFVYESCTPLPSSPGSVEGSFLFVPGRMADPNGGPFEVEVARFPLIVPDYIF</sequence>
<dbReference type="AlphaFoldDB" id="A0A7J7C7K5"/>
<dbReference type="PANTHER" id="PTHR47463">
    <property type="entry name" value="F-BOX PROTEIN SKIP16"/>
    <property type="match status" value="1"/>
</dbReference>
<evidence type="ECO:0000259" key="3">
    <source>
        <dbReference type="PROSITE" id="PS51087"/>
    </source>
</evidence>
<dbReference type="FunCoup" id="A0A7J7C7K5">
    <property type="interactions" value="2990"/>
</dbReference>
<dbReference type="InParanoid" id="A0A7J7C7K5"/>
<gene>
    <name evidence="4" type="ORF">HS088_TW20G00491</name>
</gene>
<evidence type="ECO:0000256" key="2">
    <source>
        <dbReference type="ARBA" id="ARBA00022786"/>
    </source>
</evidence>
<dbReference type="InterPro" id="IPR037883">
    <property type="entry name" value="Knr4/Smi1-like_sf"/>
</dbReference>
<dbReference type="PANTHER" id="PTHR47463:SF2">
    <property type="entry name" value="F-BOX PROTEIN SKIP16"/>
    <property type="match status" value="1"/>
</dbReference>
<dbReference type="SUPFAM" id="SSF160631">
    <property type="entry name" value="SMI1/KNR4-like"/>
    <property type="match status" value="1"/>
</dbReference>
<evidence type="ECO:0000313" key="5">
    <source>
        <dbReference type="Proteomes" id="UP000593562"/>
    </source>
</evidence>
<accession>A0A7J7C7K5</accession>
<keyword evidence="2" id="KW-0833">Ubl conjugation pathway</keyword>
<proteinExistence type="predicted"/>
<reference evidence="4 5" key="1">
    <citation type="journal article" date="2020" name="Nat. Commun.">
        <title>Genome of Tripterygium wilfordii and identification of cytochrome P450 involved in triptolide biosynthesis.</title>
        <authorList>
            <person name="Tu L."/>
            <person name="Su P."/>
            <person name="Zhang Z."/>
            <person name="Gao L."/>
            <person name="Wang J."/>
            <person name="Hu T."/>
            <person name="Zhou J."/>
            <person name="Zhang Y."/>
            <person name="Zhao Y."/>
            <person name="Liu Y."/>
            <person name="Song Y."/>
            <person name="Tong Y."/>
            <person name="Lu Y."/>
            <person name="Yang J."/>
            <person name="Xu C."/>
            <person name="Jia M."/>
            <person name="Peters R.J."/>
            <person name="Huang L."/>
            <person name="Gao W."/>
        </authorList>
    </citation>
    <scope>NUCLEOTIDE SEQUENCE [LARGE SCALE GENOMIC DNA]</scope>
    <source>
        <strain evidence="5">cv. XIE 37</strain>
        <tissue evidence="4">Leaf</tissue>
    </source>
</reference>
<dbReference type="EMBL" id="JAAARO010000020">
    <property type="protein sequence ID" value="KAF5730121.1"/>
    <property type="molecule type" value="Genomic_DNA"/>
</dbReference>
<dbReference type="InterPro" id="IPR036767">
    <property type="entry name" value="ApaG_sf"/>
</dbReference>
<dbReference type="InterPro" id="IPR007474">
    <property type="entry name" value="ApaG_domain"/>
</dbReference>
<dbReference type="Proteomes" id="UP000593562">
    <property type="component" value="Unassembled WGS sequence"/>
</dbReference>